<organism evidence="5 6">
    <name type="scientific">Stereocaulon virgatum</name>
    <dbReference type="NCBI Taxonomy" id="373712"/>
    <lineage>
        <taxon>Eukaryota</taxon>
        <taxon>Fungi</taxon>
        <taxon>Dikarya</taxon>
        <taxon>Ascomycota</taxon>
        <taxon>Pezizomycotina</taxon>
        <taxon>Lecanoromycetes</taxon>
        <taxon>OSLEUM clade</taxon>
        <taxon>Lecanoromycetidae</taxon>
        <taxon>Lecanorales</taxon>
        <taxon>Lecanorineae</taxon>
        <taxon>Stereocaulaceae</taxon>
        <taxon>Stereocaulon</taxon>
    </lineage>
</organism>
<dbReference type="Pfam" id="PF02982">
    <property type="entry name" value="Scytalone_dh"/>
    <property type="match status" value="1"/>
</dbReference>
<dbReference type="Gene3D" id="3.10.450.50">
    <property type="match status" value="1"/>
</dbReference>
<dbReference type="EMBL" id="JBEFKJ010000038">
    <property type="protein sequence ID" value="KAL2037627.1"/>
    <property type="molecule type" value="Genomic_DNA"/>
</dbReference>
<evidence type="ECO:0000313" key="6">
    <source>
        <dbReference type="Proteomes" id="UP001590950"/>
    </source>
</evidence>
<sequence>MADGAAESSAELSSPYPYPAGQVSEANPPPEKTTAGAAQTEMGPPRRPLLQAHASRSQTAEMRLSDVISAPRTGNLTAHTPIPAWGGEDDLPTTQAPKADAKETAMPPPESLTPRDLAMENNPIVKAGNPSRPHDMRTGPAGSVHSDLGETTGSSMLPETPSTGWLAPPAETLPLKITFEEYLTLSEITFEWGDSYDDKDWIRLRAILAPTLTVDYTDVNGHKWDAMTAEDFVGIMSHIGFVGDPLVHTQHHIGASKWTKVSNEEVIGHHQLRAAHQRYTALDRRTVENKGHGHAMVKHLYKKVGGEWKLAGLRPTVRWNEFEFEKIFKGF</sequence>
<protein>
    <recommendedName>
        <fullName evidence="4">Scytalone dehydratase-like domain-containing protein</fullName>
    </recommendedName>
</protein>
<feature type="region of interest" description="Disordered" evidence="3">
    <location>
        <begin position="1"/>
        <end position="116"/>
    </location>
</feature>
<evidence type="ECO:0000256" key="3">
    <source>
        <dbReference type="SAM" id="MobiDB-lite"/>
    </source>
</evidence>
<dbReference type="SUPFAM" id="SSF54427">
    <property type="entry name" value="NTF2-like"/>
    <property type="match status" value="1"/>
</dbReference>
<accession>A0ABR3ZVL0</accession>
<dbReference type="Proteomes" id="UP001590950">
    <property type="component" value="Unassembled WGS sequence"/>
</dbReference>
<dbReference type="InterPro" id="IPR032710">
    <property type="entry name" value="NTF2-like_dom_sf"/>
</dbReference>
<evidence type="ECO:0000259" key="4">
    <source>
        <dbReference type="Pfam" id="PF02982"/>
    </source>
</evidence>
<dbReference type="InterPro" id="IPR049884">
    <property type="entry name" value="Scytalone_dh"/>
</dbReference>
<evidence type="ECO:0000256" key="2">
    <source>
        <dbReference type="ARBA" id="ARBA00023239"/>
    </source>
</evidence>
<comment type="similarity">
    <text evidence="1">Belongs to the scytalone dehydratase family.</text>
</comment>
<feature type="domain" description="Scytalone dehydratase-like" evidence="4">
    <location>
        <begin position="177"/>
        <end position="329"/>
    </location>
</feature>
<comment type="caution">
    <text evidence="5">The sequence shown here is derived from an EMBL/GenBank/DDBJ whole genome shotgun (WGS) entry which is preliminary data.</text>
</comment>
<keyword evidence="2" id="KW-0456">Lyase</keyword>
<keyword evidence="6" id="KW-1185">Reference proteome</keyword>
<reference evidence="5 6" key="1">
    <citation type="submission" date="2024-09" db="EMBL/GenBank/DDBJ databases">
        <title>Rethinking Asexuality: The Enigmatic Case of Functional Sexual Genes in Lepraria (Stereocaulaceae).</title>
        <authorList>
            <person name="Doellman M."/>
            <person name="Sun Y."/>
            <person name="Barcenas-Pena A."/>
            <person name="Lumbsch H.T."/>
            <person name="Grewe F."/>
        </authorList>
    </citation>
    <scope>NUCLEOTIDE SEQUENCE [LARGE SCALE GENOMIC DNA]</scope>
    <source>
        <strain evidence="5 6">Mercado 3170</strain>
    </source>
</reference>
<name>A0ABR3ZVL0_9LECA</name>
<evidence type="ECO:0000256" key="1">
    <source>
        <dbReference type="ARBA" id="ARBA00008584"/>
    </source>
</evidence>
<evidence type="ECO:0000313" key="5">
    <source>
        <dbReference type="EMBL" id="KAL2037627.1"/>
    </source>
</evidence>
<gene>
    <name evidence="5" type="ORF">N7G274_009572</name>
</gene>
<proteinExistence type="inferred from homology"/>